<gene>
    <name evidence="1" type="ORF">QAD02_009803</name>
</gene>
<sequence length="548" mass="61786">MQLSQYQKMGLGGFGIFIYSILFGTVILPFFLDIGVRQQVALNNGTKTRAMWGKFPFAITQRIWIFNVTNPDEIEKGEKPIVQEVGPFVYDEWQEKVNQEDRDEDDTVSYAVTSKYYFNEEESKCLTGDEEVIVPNLFILGMVNAVLKERPSAIPFIAKAIDIILRKPTSVFIKLKAKTLLFDGFIIDCNVEGSAGTAICSEIKKNADEAGLKMAGEKQFLFSLLGGKNDSVSPGRTRVLKGSKNVKNVGVVVEYKGKNNMSTWDDEYCDSFNGTDGTIFHPFFDEKGNEDLVFFVPSLCRNLVVKYTGEDVKWKGMKLLRYSTGFGLDVEKNPYQKCYCSEPESCLKKGVFDMYKCGQAPVVMSNPHFYDADPYYLTLIEGLNPDKEKHGIYMDLNAFAGAPLRVRVRVQINMFMKPLQKFKLMKNFPEALMPIFWMESAIEVPDWVVKEVKQGKMQLTVVHMFQHLLMIGGLGMCVFAAGKHFLIMAEDDDAVVTTNTTTRPVTTMKIDVKEVEKSAEIPQMSAVSVQSQKNEINLRPAALPSWAD</sequence>
<comment type="caution">
    <text evidence="1">The sequence shown here is derived from an EMBL/GenBank/DDBJ whole genome shotgun (WGS) entry which is preliminary data.</text>
</comment>
<dbReference type="EMBL" id="CM056744">
    <property type="protein sequence ID" value="KAJ8668140.1"/>
    <property type="molecule type" value="Genomic_DNA"/>
</dbReference>
<proteinExistence type="predicted"/>
<evidence type="ECO:0000313" key="2">
    <source>
        <dbReference type="Proteomes" id="UP001239111"/>
    </source>
</evidence>
<dbReference type="Proteomes" id="UP001239111">
    <property type="component" value="Chromosome 4"/>
</dbReference>
<name>A0ACC2NAD7_9HYME</name>
<keyword evidence="2" id="KW-1185">Reference proteome</keyword>
<protein>
    <submittedName>
        <fullName evidence="1">Uncharacterized protein</fullName>
    </submittedName>
</protein>
<reference evidence="1" key="1">
    <citation type="submission" date="2023-04" db="EMBL/GenBank/DDBJ databases">
        <title>A chromosome-level genome assembly of the parasitoid wasp Eretmocerus hayati.</title>
        <authorList>
            <person name="Zhong Y."/>
            <person name="Liu S."/>
            <person name="Liu Y."/>
        </authorList>
    </citation>
    <scope>NUCLEOTIDE SEQUENCE</scope>
    <source>
        <strain evidence="1">ZJU_SS_LIU_2023</strain>
    </source>
</reference>
<accession>A0ACC2NAD7</accession>
<organism evidence="1 2">
    <name type="scientific">Eretmocerus hayati</name>
    <dbReference type="NCBI Taxonomy" id="131215"/>
    <lineage>
        <taxon>Eukaryota</taxon>
        <taxon>Metazoa</taxon>
        <taxon>Ecdysozoa</taxon>
        <taxon>Arthropoda</taxon>
        <taxon>Hexapoda</taxon>
        <taxon>Insecta</taxon>
        <taxon>Pterygota</taxon>
        <taxon>Neoptera</taxon>
        <taxon>Endopterygota</taxon>
        <taxon>Hymenoptera</taxon>
        <taxon>Apocrita</taxon>
        <taxon>Proctotrupomorpha</taxon>
        <taxon>Chalcidoidea</taxon>
        <taxon>Aphelinidae</taxon>
        <taxon>Aphelininae</taxon>
        <taxon>Eretmocerus</taxon>
    </lineage>
</organism>
<evidence type="ECO:0000313" key="1">
    <source>
        <dbReference type="EMBL" id="KAJ8668140.1"/>
    </source>
</evidence>